<sequence>MKYTVLLPCLNRVLLATVCSFCFFSFFSSHTLSLSFLSVLQFLFPPPCHFSATSFFALSGKKHTNVLLRGSVFRNFSINFFTYGFPGHLISEITPAEISCKVIYESLLVSVMSDMKQIVLLCGFKWFLLPLFCSHYRLRWLETFFEVLLFSLSFWSFSFTSICAFGLLAYVGYVLFSFPSLVELHRLNGMLLIFILLWATSTYGGQFSNNDNIVEEKEDTKVLIVATVAWVLRKISRAITLLLLFLLVIKPGLVHAAYSTDYSFIILYIVFIKSLIDFIFVFLSSKIVILDGNFMLFMIHKTNLIIKVILFSIFALCGNLQRVLMFSLISVCFFLVFLLSHSISKKMRQALIIFCEVHFSLLYILQLDLISKSLERSGSLTLVFT</sequence>
<feature type="transmembrane region" description="Helical" evidence="1">
    <location>
        <begin position="295"/>
        <end position="316"/>
    </location>
</feature>
<proteinExistence type="predicted"/>
<protein>
    <recommendedName>
        <fullName evidence="2">Piezo-type mechanosensitive ion channel homolog domain-containing protein</fullName>
    </recommendedName>
</protein>
<dbReference type="GO" id="GO:0016020">
    <property type="term" value="C:membrane"/>
    <property type="evidence" value="ECO:0007669"/>
    <property type="project" value="InterPro"/>
</dbReference>
<dbReference type="AlphaFoldDB" id="A0A4S8KCI6"/>
<evidence type="ECO:0000259" key="2">
    <source>
        <dbReference type="Pfam" id="PF25288"/>
    </source>
</evidence>
<dbReference type="GO" id="GO:0005261">
    <property type="term" value="F:monoatomic cation channel activity"/>
    <property type="evidence" value="ECO:0007669"/>
    <property type="project" value="TreeGrafter"/>
</dbReference>
<dbReference type="GO" id="GO:0071260">
    <property type="term" value="P:cellular response to mechanical stimulus"/>
    <property type="evidence" value="ECO:0007669"/>
    <property type="project" value="TreeGrafter"/>
</dbReference>
<dbReference type="Proteomes" id="UP000317650">
    <property type="component" value="Chromosome 4"/>
</dbReference>
<dbReference type="GO" id="GO:0050982">
    <property type="term" value="P:detection of mechanical stimulus"/>
    <property type="evidence" value="ECO:0007669"/>
    <property type="project" value="TreeGrafter"/>
</dbReference>
<feature type="transmembrane region" description="Helical" evidence="1">
    <location>
        <begin position="148"/>
        <end position="175"/>
    </location>
</feature>
<keyword evidence="1" id="KW-0812">Transmembrane</keyword>
<keyword evidence="4" id="KW-1185">Reference proteome</keyword>
<organism evidence="3 4">
    <name type="scientific">Musa balbisiana</name>
    <name type="common">Banana</name>
    <dbReference type="NCBI Taxonomy" id="52838"/>
    <lineage>
        <taxon>Eukaryota</taxon>
        <taxon>Viridiplantae</taxon>
        <taxon>Streptophyta</taxon>
        <taxon>Embryophyta</taxon>
        <taxon>Tracheophyta</taxon>
        <taxon>Spermatophyta</taxon>
        <taxon>Magnoliopsida</taxon>
        <taxon>Liliopsida</taxon>
        <taxon>Zingiberales</taxon>
        <taxon>Musaceae</taxon>
        <taxon>Musa</taxon>
    </lineage>
</organism>
<feature type="transmembrane region" description="Helical" evidence="1">
    <location>
        <begin position="238"/>
        <end position="258"/>
    </location>
</feature>
<dbReference type="InterPro" id="IPR027272">
    <property type="entry name" value="Piezo"/>
</dbReference>
<name>A0A4S8KCI6_MUSBA</name>
<evidence type="ECO:0000256" key="1">
    <source>
        <dbReference type="SAM" id="Phobius"/>
    </source>
</evidence>
<feature type="domain" description="Piezo-type mechanosensitive ion channel homolog" evidence="2">
    <location>
        <begin position="298"/>
        <end position="381"/>
    </location>
</feature>
<dbReference type="EMBL" id="PYDT01000001">
    <property type="protein sequence ID" value="THU72853.1"/>
    <property type="molecule type" value="Genomic_DNA"/>
</dbReference>
<dbReference type="GO" id="GO:0008381">
    <property type="term" value="F:mechanosensitive monoatomic ion channel activity"/>
    <property type="evidence" value="ECO:0007669"/>
    <property type="project" value="InterPro"/>
</dbReference>
<evidence type="ECO:0000313" key="4">
    <source>
        <dbReference type="Proteomes" id="UP000317650"/>
    </source>
</evidence>
<gene>
    <name evidence="3" type="ORF">C4D60_Mb04t16600</name>
</gene>
<dbReference type="STRING" id="52838.A0A4S8KCI6"/>
<evidence type="ECO:0000313" key="3">
    <source>
        <dbReference type="EMBL" id="THU72853.1"/>
    </source>
</evidence>
<keyword evidence="1" id="KW-0472">Membrane</keyword>
<comment type="caution">
    <text evidence="3">The sequence shown here is derived from an EMBL/GenBank/DDBJ whole genome shotgun (WGS) entry which is preliminary data.</text>
</comment>
<dbReference type="PANTHER" id="PTHR13167:SF25">
    <property type="entry name" value="PIEZO-TYPE MECHANOSENSITIVE ION CHANNEL COMPONENT"/>
    <property type="match status" value="1"/>
</dbReference>
<dbReference type="PANTHER" id="PTHR13167">
    <property type="entry name" value="PIEZO-TYPE MECHANOSENSITIVE ION CHANNEL COMPONENT"/>
    <property type="match status" value="1"/>
</dbReference>
<feature type="transmembrane region" description="Helical" evidence="1">
    <location>
        <begin position="322"/>
        <end position="339"/>
    </location>
</feature>
<dbReference type="GO" id="GO:0042391">
    <property type="term" value="P:regulation of membrane potential"/>
    <property type="evidence" value="ECO:0007669"/>
    <property type="project" value="TreeGrafter"/>
</dbReference>
<feature type="transmembrane region" description="Helical" evidence="1">
    <location>
        <begin position="187"/>
        <end position="205"/>
    </location>
</feature>
<keyword evidence="1" id="KW-1133">Transmembrane helix</keyword>
<dbReference type="InterPro" id="IPR057611">
    <property type="entry name" value="PIEZO_dom"/>
</dbReference>
<reference evidence="3 4" key="1">
    <citation type="journal article" date="2019" name="Nat. Plants">
        <title>Genome sequencing of Musa balbisiana reveals subgenome evolution and function divergence in polyploid bananas.</title>
        <authorList>
            <person name="Yao X."/>
        </authorList>
    </citation>
    <scope>NUCLEOTIDE SEQUENCE [LARGE SCALE GENOMIC DNA]</scope>
    <source>
        <strain evidence="4">cv. DH-PKW</strain>
        <tissue evidence="3">Leaves</tissue>
    </source>
</reference>
<accession>A0A4S8KCI6</accession>
<feature type="transmembrane region" description="Helical" evidence="1">
    <location>
        <begin position="264"/>
        <end position="283"/>
    </location>
</feature>
<feature type="domain" description="Piezo-type mechanosensitive ion channel homolog" evidence="2">
    <location>
        <begin position="224"/>
        <end position="273"/>
    </location>
</feature>
<feature type="transmembrane region" description="Helical" evidence="1">
    <location>
        <begin position="118"/>
        <end position="136"/>
    </location>
</feature>
<dbReference type="Pfam" id="PF25288">
    <property type="entry name" value="PIEZO"/>
    <property type="match status" value="2"/>
</dbReference>